<keyword evidence="3" id="KW-0547">Nucleotide-binding</keyword>
<dbReference type="InterPro" id="IPR003439">
    <property type="entry name" value="ABC_transporter-like_ATP-bd"/>
</dbReference>
<dbReference type="PROSITE" id="PS50893">
    <property type="entry name" value="ABC_TRANSPORTER_2"/>
    <property type="match status" value="1"/>
</dbReference>
<sequence>MPAAAAKLRLAETVKEADLVIDGVTMRFETREGAVTAVDDMSFSVERGEFVSIIGPSGCGKSTVFNILGGLVRGYEGKVNVGGDLISGPHPSIGMVFQEESTFPWRTVLDNVAFPLEVKGVRKAERHEKARHFIDMVGLNGFEQRYPAELSGGMRQRVAIARTLVFEPKILLMDEPFAALDEQTRLLLGDKVLKIQEELKQTTLLITHNITEAVQLSDRVIIMTFRPGKVKRIVDIRLPRPRTGDVVGSEAFGRHVAEIWNDLREEASRGMAESEAGARRRKA</sequence>
<reference evidence="7" key="1">
    <citation type="journal article" date="2019" name="Int. J. Syst. Evol. Microbiol.">
        <title>The Global Catalogue of Microorganisms (GCM) 10K type strain sequencing project: providing services to taxonomists for standard genome sequencing and annotation.</title>
        <authorList>
            <consortium name="The Broad Institute Genomics Platform"/>
            <consortium name="The Broad Institute Genome Sequencing Center for Infectious Disease"/>
            <person name="Wu L."/>
            <person name="Ma J."/>
        </authorList>
    </citation>
    <scope>NUCLEOTIDE SEQUENCE [LARGE SCALE GENOMIC DNA]</scope>
    <source>
        <strain evidence="7">CGMCC 1.16326</strain>
    </source>
</reference>
<evidence type="ECO:0000313" key="6">
    <source>
        <dbReference type="EMBL" id="MFC5394817.1"/>
    </source>
</evidence>
<dbReference type="PANTHER" id="PTHR42788:SF13">
    <property type="entry name" value="ALIPHATIC SULFONATES IMPORT ATP-BINDING PROTEIN SSUB"/>
    <property type="match status" value="1"/>
</dbReference>
<dbReference type="InterPro" id="IPR027417">
    <property type="entry name" value="P-loop_NTPase"/>
</dbReference>
<keyword evidence="4 6" id="KW-0067">ATP-binding</keyword>
<keyword evidence="7" id="KW-1185">Reference proteome</keyword>
<dbReference type="PANTHER" id="PTHR42788">
    <property type="entry name" value="TAURINE IMPORT ATP-BINDING PROTEIN-RELATED"/>
    <property type="match status" value="1"/>
</dbReference>
<comment type="caution">
    <text evidence="6">The sequence shown here is derived from an EMBL/GenBank/DDBJ whole genome shotgun (WGS) entry which is preliminary data.</text>
</comment>
<dbReference type="InterPro" id="IPR050166">
    <property type="entry name" value="ABC_transporter_ATP-bind"/>
</dbReference>
<gene>
    <name evidence="6" type="ORF">ACFPPC_19450</name>
</gene>
<evidence type="ECO:0000256" key="4">
    <source>
        <dbReference type="ARBA" id="ARBA00022840"/>
    </source>
</evidence>
<name>A0ABW0HEK8_9HYPH</name>
<comment type="similarity">
    <text evidence="1">Belongs to the ABC transporter superfamily.</text>
</comment>
<dbReference type="GO" id="GO:0005524">
    <property type="term" value="F:ATP binding"/>
    <property type="evidence" value="ECO:0007669"/>
    <property type="project" value="UniProtKB-KW"/>
</dbReference>
<organism evidence="6 7">
    <name type="scientific">Bosea vestrisii</name>
    <dbReference type="NCBI Taxonomy" id="151416"/>
    <lineage>
        <taxon>Bacteria</taxon>
        <taxon>Pseudomonadati</taxon>
        <taxon>Pseudomonadota</taxon>
        <taxon>Alphaproteobacteria</taxon>
        <taxon>Hyphomicrobiales</taxon>
        <taxon>Boseaceae</taxon>
        <taxon>Bosea</taxon>
    </lineage>
</organism>
<evidence type="ECO:0000313" key="7">
    <source>
        <dbReference type="Proteomes" id="UP001596104"/>
    </source>
</evidence>
<dbReference type="InterPro" id="IPR017871">
    <property type="entry name" value="ABC_transporter-like_CS"/>
</dbReference>
<dbReference type="SUPFAM" id="SSF52540">
    <property type="entry name" value="P-loop containing nucleoside triphosphate hydrolases"/>
    <property type="match status" value="1"/>
</dbReference>
<protein>
    <submittedName>
        <fullName evidence="6">ABC transporter ATP-binding protein</fullName>
    </submittedName>
</protein>
<accession>A0ABW0HEK8</accession>
<dbReference type="InterPro" id="IPR003593">
    <property type="entry name" value="AAA+_ATPase"/>
</dbReference>
<dbReference type="Pfam" id="PF00005">
    <property type="entry name" value="ABC_tran"/>
    <property type="match status" value="1"/>
</dbReference>
<evidence type="ECO:0000256" key="3">
    <source>
        <dbReference type="ARBA" id="ARBA00022741"/>
    </source>
</evidence>
<dbReference type="Proteomes" id="UP001596104">
    <property type="component" value="Unassembled WGS sequence"/>
</dbReference>
<dbReference type="Gene3D" id="3.40.50.300">
    <property type="entry name" value="P-loop containing nucleotide triphosphate hydrolases"/>
    <property type="match status" value="1"/>
</dbReference>
<dbReference type="CDD" id="cd03293">
    <property type="entry name" value="ABC_NrtD_SsuB_transporters"/>
    <property type="match status" value="1"/>
</dbReference>
<evidence type="ECO:0000256" key="2">
    <source>
        <dbReference type="ARBA" id="ARBA00022448"/>
    </source>
</evidence>
<evidence type="ECO:0000259" key="5">
    <source>
        <dbReference type="PROSITE" id="PS50893"/>
    </source>
</evidence>
<feature type="domain" description="ABC transporter" evidence="5">
    <location>
        <begin position="19"/>
        <end position="250"/>
    </location>
</feature>
<evidence type="ECO:0000256" key="1">
    <source>
        <dbReference type="ARBA" id="ARBA00005417"/>
    </source>
</evidence>
<proteinExistence type="inferred from homology"/>
<dbReference type="PROSITE" id="PS00211">
    <property type="entry name" value="ABC_TRANSPORTER_1"/>
    <property type="match status" value="1"/>
</dbReference>
<dbReference type="SMART" id="SM00382">
    <property type="entry name" value="AAA"/>
    <property type="match status" value="1"/>
</dbReference>
<dbReference type="EMBL" id="JBHSLV010000033">
    <property type="protein sequence ID" value="MFC5394817.1"/>
    <property type="molecule type" value="Genomic_DNA"/>
</dbReference>
<keyword evidence="2" id="KW-0813">Transport</keyword>
<dbReference type="RefSeq" id="WP_291673837.1">
    <property type="nucleotide sequence ID" value="NZ_JBHSLV010000033.1"/>
</dbReference>